<keyword evidence="2" id="KW-1185">Reference proteome</keyword>
<comment type="caution">
    <text evidence="1">The sequence shown here is derived from an EMBL/GenBank/DDBJ whole genome shotgun (WGS) entry which is preliminary data.</text>
</comment>
<dbReference type="Proteomes" id="UP001597114">
    <property type="component" value="Unassembled WGS sequence"/>
</dbReference>
<dbReference type="RefSeq" id="WP_344726965.1">
    <property type="nucleotide sequence ID" value="NZ_BAAAUS010000042.1"/>
</dbReference>
<name>A0ABW4F7P7_9PSEU</name>
<protein>
    <submittedName>
        <fullName evidence="1">Uncharacterized protein</fullName>
    </submittedName>
</protein>
<gene>
    <name evidence="1" type="ORF">ACFSJD_35885</name>
</gene>
<evidence type="ECO:0000313" key="2">
    <source>
        <dbReference type="Proteomes" id="UP001597114"/>
    </source>
</evidence>
<sequence length="84" mass="9095">MPTGILRLACGSADLGHEVGIACEAAALLYARSLDEMLELADRVAMFHDGRLAGPFPRVEVDRERIGALMAGDRDRDGRQEEIG</sequence>
<dbReference type="EMBL" id="JBHUCO010000053">
    <property type="protein sequence ID" value="MFD1522917.1"/>
    <property type="molecule type" value="Genomic_DNA"/>
</dbReference>
<proteinExistence type="predicted"/>
<accession>A0ABW4F7P7</accession>
<organism evidence="1 2">
    <name type="scientific">Pseudonocardia yunnanensis</name>
    <dbReference type="NCBI Taxonomy" id="58107"/>
    <lineage>
        <taxon>Bacteria</taxon>
        <taxon>Bacillati</taxon>
        <taxon>Actinomycetota</taxon>
        <taxon>Actinomycetes</taxon>
        <taxon>Pseudonocardiales</taxon>
        <taxon>Pseudonocardiaceae</taxon>
        <taxon>Pseudonocardia</taxon>
    </lineage>
</organism>
<reference evidence="2" key="1">
    <citation type="journal article" date="2019" name="Int. J. Syst. Evol. Microbiol.">
        <title>The Global Catalogue of Microorganisms (GCM) 10K type strain sequencing project: providing services to taxonomists for standard genome sequencing and annotation.</title>
        <authorList>
            <consortium name="The Broad Institute Genomics Platform"/>
            <consortium name="The Broad Institute Genome Sequencing Center for Infectious Disease"/>
            <person name="Wu L."/>
            <person name="Ma J."/>
        </authorList>
    </citation>
    <scope>NUCLEOTIDE SEQUENCE [LARGE SCALE GENOMIC DNA]</scope>
    <source>
        <strain evidence="2">CCM 7043</strain>
    </source>
</reference>
<evidence type="ECO:0000313" key="1">
    <source>
        <dbReference type="EMBL" id="MFD1522917.1"/>
    </source>
</evidence>